<sequence length="302" mass="33119">MTAPSQPQHTAQPAGLAIPAGMPRRQTPATRRPLDLNRLSLNQATTEPYTLAEAAAACAQAGIGWFAPWRHKIAATGLAESARILKNYGLRVSSLCRGGMFPAPTRDERAARIEDNRRAIAEAAALETDVLVLVCGPPNGCPLDEARQMVEDGIAALIPYAEQHGVRLAIEPLHPMFAADRSVIVSLGQANDIVQRLGSPWVGVVIDVYHVWWDPYLDREIARARGHIFGFHVNDWVVPMADTVTSRGLMGEGCIDIPRIREAVEAAGYHGPIEVEVMNRDLWQKGCREIVEMVKNAYMLHT</sequence>
<feature type="compositionally biased region" description="Polar residues" evidence="1">
    <location>
        <begin position="1"/>
        <end position="11"/>
    </location>
</feature>
<gene>
    <name evidence="3" type="ORF">GCM10010885_07120</name>
</gene>
<organism evidence="3 4">
    <name type="scientific">Alicyclobacillus cellulosilyticus</name>
    <dbReference type="NCBI Taxonomy" id="1003997"/>
    <lineage>
        <taxon>Bacteria</taxon>
        <taxon>Bacillati</taxon>
        <taxon>Bacillota</taxon>
        <taxon>Bacilli</taxon>
        <taxon>Bacillales</taxon>
        <taxon>Alicyclobacillaceae</taxon>
        <taxon>Alicyclobacillus</taxon>
    </lineage>
</organism>
<protein>
    <submittedName>
        <fullName evidence="3">Xylose isomerase</fullName>
    </submittedName>
</protein>
<dbReference type="InterPro" id="IPR036237">
    <property type="entry name" value="Xyl_isomerase-like_sf"/>
</dbReference>
<dbReference type="RefSeq" id="WP_373289387.1">
    <property type="nucleotide sequence ID" value="NZ_BMOY01000007.1"/>
</dbReference>
<dbReference type="InterPro" id="IPR050312">
    <property type="entry name" value="IolE/XylAMocC-like"/>
</dbReference>
<accession>A0A917NII6</accession>
<reference evidence="3" key="1">
    <citation type="journal article" date="2014" name="Int. J. Syst. Evol. Microbiol.">
        <title>Complete genome sequence of Corynebacterium casei LMG S-19264T (=DSM 44701T), isolated from a smear-ripened cheese.</title>
        <authorList>
            <consortium name="US DOE Joint Genome Institute (JGI-PGF)"/>
            <person name="Walter F."/>
            <person name="Albersmeier A."/>
            <person name="Kalinowski J."/>
            <person name="Ruckert C."/>
        </authorList>
    </citation>
    <scope>NUCLEOTIDE SEQUENCE</scope>
    <source>
        <strain evidence="3">JCM 18487</strain>
    </source>
</reference>
<dbReference type="EMBL" id="BMOY01000007">
    <property type="protein sequence ID" value="GGJ00458.1"/>
    <property type="molecule type" value="Genomic_DNA"/>
</dbReference>
<dbReference type="Pfam" id="PF01261">
    <property type="entry name" value="AP_endonuc_2"/>
    <property type="match status" value="1"/>
</dbReference>
<dbReference type="PANTHER" id="PTHR12110:SF52">
    <property type="entry name" value="XYLOSE ISOMERASE"/>
    <property type="match status" value="1"/>
</dbReference>
<feature type="region of interest" description="Disordered" evidence="1">
    <location>
        <begin position="1"/>
        <end position="32"/>
    </location>
</feature>
<feature type="domain" description="Xylose isomerase-like TIM barrel" evidence="2">
    <location>
        <begin position="56"/>
        <end position="292"/>
    </location>
</feature>
<name>A0A917NII6_9BACL</name>
<dbReference type="PANTHER" id="PTHR12110">
    <property type="entry name" value="HYDROXYPYRUVATE ISOMERASE"/>
    <property type="match status" value="1"/>
</dbReference>
<dbReference type="Proteomes" id="UP000637695">
    <property type="component" value="Unassembled WGS sequence"/>
</dbReference>
<proteinExistence type="predicted"/>
<keyword evidence="3" id="KW-0413">Isomerase</keyword>
<keyword evidence="4" id="KW-1185">Reference proteome</keyword>
<dbReference type="GO" id="GO:0016853">
    <property type="term" value="F:isomerase activity"/>
    <property type="evidence" value="ECO:0007669"/>
    <property type="project" value="UniProtKB-KW"/>
</dbReference>
<evidence type="ECO:0000313" key="4">
    <source>
        <dbReference type="Proteomes" id="UP000637695"/>
    </source>
</evidence>
<dbReference type="InterPro" id="IPR013022">
    <property type="entry name" value="Xyl_isomerase-like_TIM-brl"/>
</dbReference>
<reference evidence="3" key="2">
    <citation type="submission" date="2020-09" db="EMBL/GenBank/DDBJ databases">
        <authorList>
            <person name="Sun Q."/>
            <person name="Ohkuma M."/>
        </authorList>
    </citation>
    <scope>NUCLEOTIDE SEQUENCE</scope>
    <source>
        <strain evidence="3">JCM 18487</strain>
    </source>
</reference>
<evidence type="ECO:0000313" key="3">
    <source>
        <dbReference type="EMBL" id="GGJ00458.1"/>
    </source>
</evidence>
<dbReference type="SUPFAM" id="SSF51658">
    <property type="entry name" value="Xylose isomerase-like"/>
    <property type="match status" value="1"/>
</dbReference>
<dbReference type="Gene3D" id="3.20.20.150">
    <property type="entry name" value="Divalent-metal-dependent TIM barrel enzymes"/>
    <property type="match status" value="1"/>
</dbReference>
<comment type="caution">
    <text evidence="3">The sequence shown here is derived from an EMBL/GenBank/DDBJ whole genome shotgun (WGS) entry which is preliminary data.</text>
</comment>
<dbReference type="AlphaFoldDB" id="A0A917NII6"/>
<evidence type="ECO:0000259" key="2">
    <source>
        <dbReference type="Pfam" id="PF01261"/>
    </source>
</evidence>
<evidence type="ECO:0000256" key="1">
    <source>
        <dbReference type="SAM" id="MobiDB-lite"/>
    </source>
</evidence>